<protein>
    <submittedName>
        <fullName evidence="1">Uncharacterized protein</fullName>
    </submittedName>
</protein>
<gene>
    <name evidence="1" type="ORF">IAA96_07515</name>
</gene>
<comment type="caution">
    <text evidence="1">The sequence shown here is derived from an EMBL/GenBank/DDBJ whole genome shotgun (WGS) entry which is preliminary data.</text>
</comment>
<reference evidence="1" key="2">
    <citation type="journal article" date="2021" name="PeerJ">
        <title>Extensive microbial diversity within the chicken gut microbiome revealed by metagenomics and culture.</title>
        <authorList>
            <person name="Gilroy R."/>
            <person name="Ravi A."/>
            <person name="Getino M."/>
            <person name="Pursley I."/>
            <person name="Horton D.L."/>
            <person name="Alikhan N.F."/>
            <person name="Baker D."/>
            <person name="Gharbi K."/>
            <person name="Hall N."/>
            <person name="Watson M."/>
            <person name="Adriaenssens E.M."/>
            <person name="Foster-Nyarko E."/>
            <person name="Jarju S."/>
            <person name="Secka A."/>
            <person name="Antonio M."/>
            <person name="Oren A."/>
            <person name="Chaudhuri R.R."/>
            <person name="La Ragione R."/>
            <person name="Hildebrand F."/>
            <person name="Pallen M.J."/>
        </authorList>
    </citation>
    <scope>NUCLEOTIDE SEQUENCE</scope>
    <source>
        <strain evidence="1">B3-4054</strain>
    </source>
</reference>
<dbReference type="EMBL" id="JADIMS010000141">
    <property type="protein sequence ID" value="MBO8450937.1"/>
    <property type="molecule type" value="Genomic_DNA"/>
</dbReference>
<sequence>MAASTLFGTDNAQRVSPEETGTWQEVINRAVFTVFRGAEVYRGEISIRIVEREDVFLRMYPDGVFALSTGLLDFLDDSLLSSGFLSSRRLRELDAERERRLLPFIAAEAGLFAADAEFRAYRRLAAETDKATANEAAGKNGGTFRFSAAETLAADICVLAMLPSAGVFLSYPDWLQEIFSAQAQNPVLQHYAARFPPYGQRIAALQQELSDPANAVSYLRAVLQALRISIDPAEEAPFSALDSLKEKLPDLPYVYRLEALLAHEAWEASLLADPRLTPQEKAGIPAMLPFRQTLPLNRDRRVELLYSLSPEEEKTASLLGERTGSPASARLYRRAQEAYAKAAEACNDFTLHAARAFLEAQKASADRIPSIVAAAAEAALKEAGTSSIIARANYARLLCLSGTDLQLAVKMLEALFPQGDSAGLDTGSLPGKENPLSFVSPGFPGDARLAAMFYAGALARTGETEKAQAVAAKVSALQPQPEYRADGTAKIPGEGMALKSVELGDSTDLVASFWGQPAEITIHAGFEIWTYPDLRAAVVFHAPTPAAGEEMNSLMLDFFPGSPVSFPGELRIGDDWRQFEQTLGAPAYRADDAAVYFYKGLRWKLSAARDGTVRSVYVGL</sequence>
<evidence type="ECO:0000313" key="2">
    <source>
        <dbReference type="Proteomes" id="UP000823616"/>
    </source>
</evidence>
<name>A0A9D9EPJ0_9SPIR</name>
<accession>A0A9D9EPJ0</accession>
<organism evidence="1 2">
    <name type="scientific">Candidatus Avitreponema avistercoris</name>
    <dbReference type="NCBI Taxonomy" id="2840705"/>
    <lineage>
        <taxon>Bacteria</taxon>
        <taxon>Pseudomonadati</taxon>
        <taxon>Spirochaetota</taxon>
        <taxon>Spirochaetia</taxon>
        <taxon>Spirochaetales</taxon>
        <taxon>Candidatus Avitreponema</taxon>
    </lineage>
</organism>
<reference evidence="1" key="1">
    <citation type="submission" date="2020-10" db="EMBL/GenBank/DDBJ databases">
        <authorList>
            <person name="Gilroy R."/>
        </authorList>
    </citation>
    <scope>NUCLEOTIDE SEQUENCE</scope>
    <source>
        <strain evidence="1">B3-4054</strain>
    </source>
</reference>
<evidence type="ECO:0000313" key="1">
    <source>
        <dbReference type="EMBL" id="MBO8450937.1"/>
    </source>
</evidence>
<proteinExistence type="predicted"/>
<dbReference type="Proteomes" id="UP000823616">
    <property type="component" value="Unassembled WGS sequence"/>
</dbReference>
<dbReference type="AlphaFoldDB" id="A0A9D9EPJ0"/>